<evidence type="ECO:0000313" key="2">
    <source>
        <dbReference type="Proteomes" id="UP000317243"/>
    </source>
</evidence>
<sequence length="148" mass="17244">MRPEMIRVTIVLLRIIWASPTTLVASIVALAGVPFGTRARFRSGAIECYGGLITWILERTPVSAAAMTLGHVIWGRSEASLDFCREHEHIHIRQYERWGPMFLPMYAYYSLMMWCKGKHPYYDNPFEMEAFGPNHPYYRQQIENRFPS</sequence>
<proteinExistence type="predicted"/>
<dbReference type="EMBL" id="SIHI01000001">
    <property type="protein sequence ID" value="TWT58345.1"/>
    <property type="molecule type" value="Genomic_DNA"/>
</dbReference>
<name>A0A5C5X877_9PLAN</name>
<keyword evidence="2" id="KW-1185">Reference proteome</keyword>
<comment type="caution">
    <text evidence="1">The sequence shown here is derived from an EMBL/GenBank/DDBJ whole genome shotgun (WGS) entry which is preliminary data.</text>
</comment>
<reference evidence="1 2" key="1">
    <citation type="submission" date="2019-02" db="EMBL/GenBank/DDBJ databases">
        <title>Deep-cultivation of Planctomycetes and their phenomic and genomic characterization uncovers novel biology.</title>
        <authorList>
            <person name="Wiegand S."/>
            <person name="Jogler M."/>
            <person name="Boedeker C."/>
            <person name="Pinto D."/>
            <person name="Vollmers J."/>
            <person name="Rivas-Marin E."/>
            <person name="Kohn T."/>
            <person name="Peeters S.H."/>
            <person name="Heuer A."/>
            <person name="Rast P."/>
            <person name="Oberbeckmann S."/>
            <person name="Bunk B."/>
            <person name="Jeske O."/>
            <person name="Meyerdierks A."/>
            <person name="Storesund J.E."/>
            <person name="Kallscheuer N."/>
            <person name="Luecker S."/>
            <person name="Lage O.M."/>
            <person name="Pohl T."/>
            <person name="Merkel B.J."/>
            <person name="Hornburger P."/>
            <person name="Mueller R.-W."/>
            <person name="Bruemmer F."/>
            <person name="Labrenz M."/>
            <person name="Spormann A.M."/>
            <person name="Op Den Camp H."/>
            <person name="Overmann J."/>
            <person name="Amann R."/>
            <person name="Jetten M.S.M."/>
            <person name="Mascher T."/>
            <person name="Medema M.H."/>
            <person name="Devos D.P."/>
            <person name="Kaster A.-K."/>
            <person name="Ovreas L."/>
            <person name="Rohde M."/>
            <person name="Galperin M.Y."/>
            <person name="Jogler C."/>
        </authorList>
    </citation>
    <scope>NUCLEOTIDE SEQUENCE [LARGE SCALE GENOMIC DNA]</scope>
    <source>
        <strain evidence="1 2">KOR42</strain>
    </source>
</reference>
<protein>
    <recommendedName>
        <fullName evidence="3">Signal peptide prediction</fullName>
    </recommendedName>
</protein>
<organism evidence="1 2">
    <name type="scientific">Thalassoglobus neptunius</name>
    <dbReference type="NCBI Taxonomy" id="1938619"/>
    <lineage>
        <taxon>Bacteria</taxon>
        <taxon>Pseudomonadati</taxon>
        <taxon>Planctomycetota</taxon>
        <taxon>Planctomycetia</taxon>
        <taxon>Planctomycetales</taxon>
        <taxon>Planctomycetaceae</taxon>
        <taxon>Thalassoglobus</taxon>
    </lineage>
</organism>
<gene>
    <name evidence="1" type="ORF">KOR42_17190</name>
</gene>
<dbReference type="Proteomes" id="UP000317243">
    <property type="component" value="Unassembled WGS sequence"/>
</dbReference>
<evidence type="ECO:0008006" key="3">
    <source>
        <dbReference type="Google" id="ProtNLM"/>
    </source>
</evidence>
<evidence type="ECO:0000313" key="1">
    <source>
        <dbReference type="EMBL" id="TWT58345.1"/>
    </source>
</evidence>
<accession>A0A5C5X877</accession>
<dbReference type="AlphaFoldDB" id="A0A5C5X877"/>